<comment type="caution">
    <text evidence="1">The sequence shown here is derived from an EMBL/GenBank/DDBJ whole genome shotgun (WGS) entry which is preliminary data.</text>
</comment>
<dbReference type="Proteomes" id="UP001186974">
    <property type="component" value="Unassembled WGS sequence"/>
</dbReference>
<gene>
    <name evidence="1" type="ORF">LTS18_013696</name>
</gene>
<accession>A0ACC3DHZ3</accession>
<proteinExistence type="predicted"/>
<protein>
    <submittedName>
        <fullName evidence="1">Uncharacterized protein</fullName>
    </submittedName>
</protein>
<reference evidence="1" key="1">
    <citation type="submission" date="2024-09" db="EMBL/GenBank/DDBJ databases">
        <title>Black Yeasts Isolated from many extreme environments.</title>
        <authorList>
            <person name="Coleine C."/>
            <person name="Stajich J.E."/>
            <person name="Selbmann L."/>
        </authorList>
    </citation>
    <scope>NUCLEOTIDE SEQUENCE</scope>
    <source>
        <strain evidence="1">CCFEE 5737</strain>
    </source>
</reference>
<evidence type="ECO:0000313" key="2">
    <source>
        <dbReference type="Proteomes" id="UP001186974"/>
    </source>
</evidence>
<dbReference type="EMBL" id="JAWDJW010004267">
    <property type="protein sequence ID" value="KAK3076182.1"/>
    <property type="molecule type" value="Genomic_DNA"/>
</dbReference>
<keyword evidence="2" id="KW-1185">Reference proteome</keyword>
<evidence type="ECO:0000313" key="1">
    <source>
        <dbReference type="EMBL" id="KAK3076182.1"/>
    </source>
</evidence>
<organism evidence="1 2">
    <name type="scientific">Coniosporium uncinatum</name>
    <dbReference type="NCBI Taxonomy" id="93489"/>
    <lineage>
        <taxon>Eukaryota</taxon>
        <taxon>Fungi</taxon>
        <taxon>Dikarya</taxon>
        <taxon>Ascomycota</taxon>
        <taxon>Pezizomycotina</taxon>
        <taxon>Dothideomycetes</taxon>
        <taxon>Dothideomycetes incertae sedis</taxon>
        <taxon>Coniosporium</taxon>
    </lineage>
</organism>
<name>A0ACC3DHZ3_9PEZI</name>
<sequence length="416" mass="46279">MFGYQAIHELSALGKDFTKNFFNMSDSKLYSYCQGCSEGGRDGWSQIQRFDDEWDGAVTGAPAFRFSQQQVQHLYSGVVEKTLDYAPPPCELEKIVNETINFCDPLDGKTDGVVARTDLCKLEFNTSSTIGMSYYCAASFGSMMGPGGLSASTPAQNGTVTAKGVAVADEIINGLHDSHGRRVYLSYQPAASFVDAQTVYNASTNSWPATASGIGAEFVTRYLHLLNSSALSLDNVTYDSLRDWIYEGWQMYEDSLQTTWPDLTPFQTAGGKILHYHGESDNSIPTASSVHYYESVRRTMYPHLSYNASNAALGEWYRLFLIPGAAHCSVDPLQPNGPWPQTNLEVLINWVEKDVVPTTLNATHLAGDNVGENAQICAWPLRPFWTDNGTTMECRYDQRSIDTWMFHFDSFKLPVY</sequence>